<organism evidence="1 3">
    <name type="scientific">Pseudomonas trivialis</name>
    <dbReference type="NCBI Taxonomy" id="200450"/>
    <lineage>
        <taxon>Bacteria</taxon>
        <taxon>Pseudomonadati</taxon>
        <taxon>Pseudomonadota</taxon>
        <taxon>Gammaproteobacteria</taxon>
        <taxon>Pseudomonadales</taxon>
        <taxon>Pseudomonadaceae</taxon>
        <taxon>Pseudomonas</taxon>
    </lineage>
</organism>
<dbReference type="SUPFAM" id="SSF74650">
    <property type="entry name" value="Galactose mutarotase-like"/>
    <property type="match status" value="1"/>
</dbReference>
<dbReference type="GO" id="GO:0030246">
    <property type="term" value="F:carbohydrate binding"/>
    <property type="evidence" value="ECO:0007669"/>
    <property type="project" value="InterPro"/>
</dbReference>
<proteinExistence type="predicted"/>
<gene>
    <name evidence="2" type="ORF">SAMN04490205_3983</name>
    <name evidence="1" type="ORF">TU79_22360</name>
</gene>
<dbReference type="InterPro" id="IPR011013">
    <property type="entry name" value="Gal_mutarotase_sf_dom"/>
</dbReference>
<sequence>MTTRIPLYPALFGEQEKILLQSQAFKVSAWTYPSGVQALSLENSRGRLVLLPYQGQMIWSAVFDGCDLTMRNLFEQPRPSPTIIDTYGCFMFHSGLLRNGCPAPEDTHALHGEMPCAPMDNAWLELSEDCVSLKGTYEYAKGFGDRYRACPSVTLRADSALFDIGMQVTNLAGKPMDLMYMAHMNYAYVEGARFVEPLGMQRQRLRTSVPDHVKPTPAWSAYLAQLAAHPTQLTRLDQPSLYDPEIVFFFDGVSTDAAGHAHFLLDHPDGAAFYTRYRPEQFEHAVRWILYTPDQQVAAFVLPSTCEPEGYNAEKAKGNVRMLAAGASASFSLTTGYLSALERQKVLG</sequence>
<evidence type="ECO:0000313" key="1">
    <source>
        <dbReference type="EMBL" id="KRP58031.1"/>
    </source>
</evidence>
<accession>A0A0R2ZBA3</accession>
<dbReference type="Gene3D" id="2.70.98.10">
    <property type="match status" value="1"/>
</dbReference>
<evidence type="ECO:0000313" key="3">
    <source>
        <dbReference type="Proteomes" id="UP000052019"/>
    </source>
</evidence>
<dbReference type="InterPro" id="IPR027839">
    <property type="entry name" value="DUF4432"/>
</dbReference>
<dbReference type="OrthoDB" id="146552at2"/>
<dbReference type="GO" id="GO:0005975">
    <property type="term" value="P:carbohydrate metabolic process"/>
    <property type="evidence" value="ECO:0007669"/>
    <property type="project" value="InterPro"/>
</dbReference>
<dbReference type="EMBL" id="LT629760">
    <property type="protein sequence ID" value="SDS89047.1"/>
    <property type="molecule type" value="Genomic_DNA"/>
</dbReference>
<keyword evidence="4" id="KW-1185">Reference proteome</keyword>
<dbReference type="GO" id="GO:0003824">
    <property type="term" value="F:catalytic activity"/>
    <property type="evidence" value="ECO:0007669"/>
    <property type="project" value="InterPro"/>
</dbReference>
<dbReference type="AlphaFoldDB" id="A0A0R2ZBA3"/>
<dbReference type="EMBL" id="JYLK01000019">
    <property type="protein sequence ID" value="KRP58031.1"/>
    <property type="molecule type" value="Genomic_DNA"/>
</dbReference>
<reference evidence="2 4" key="2">
    <citation type="submission" date="2016-10" db="EMBL/GenBank/DDBJ databases">
        <authorList>
            <person name="Varghese N."/>
            <person name="Submissions S."/>
        </authorList>
    </citation>
    <scope>NUCLEOTIDE SEQUENCE [LARGE SCALE GENOMIC DNA]</scope>
    <source>
        <strain evidence="2 4">BS3111</strain>
    </source>
</reference>
<dbReference type="Proteomes" id="UP000183126">
    <property type="component" value="Chromosome I"/>
</dbReference>
<dbReference type="Pfam" id="PF14486">
    <property type="entry name" value="DUF4432"/>
    <property type="match status" value="1"/>
</dbReference>
<reference evidence="1 3" key="1">
    <citation type="submission" date="2015-02" db="EMBL/GenBank/DDBJ databases">
        <title>Two Pseudomonas sp. nov. isolated from raw milk.</title>
        <authorList>
            <person name="Wenning M."/>
            <person name="von Neubeck M."/>
            <person name="Huptas C."/>
            <person name="Scherer S."/>
        </authorList>
    </citation>
    <scope>NUCLEOTIDE SEQUENCE [LARGE SCALE GENOMIC DNA]</scope>
    <source>
        <strain evidence="1 3">DSM 14937</strain>
    </source>
</reference>
<dbReference type="CDD" id="cd09269">
    <property type="entry name" value="deoxyribose_mutarotase"/>
    <property type="match status" value="1"/>
</dbReference>
<name>A0A0R2ZBA3_9PSED</name>
<dbReference type="RefSeq" id="WP_057010017.1">
    <property type="nucleotide sequence ID" value="NZ_JYLK01000019.1"/>
</dbReference>
<protein>
    <submittedName>
        <fullName evidence="1">Deoxyribose mutarotase</fullName>
    </submittedName>
</protein>
<evidence type="ECO:0000313" key="4">
    <source>
        <dbReference type="Proteomes" id="UP000183126"/>
    </source>
</evidence>
<dbReference type="PATRIC" id="fig|200450.4.peg.1443"/>
<dbReference type="Proteomes" id="UP000052019">
    <property type="component" value="Unassembled WGS sequence"/>
</dbReference>
<evidence type="ECO:0000313" key="2">
    <source>
        <dbReference type="EMBL" id="SDS89047.1"/>
    </source>
</evidence>
<dbReference type="InterPro" id="IPR014718">
    <property type="entry name" value="GH-type_carb-bd"/>
</dbReference>